<dbReference type="Gene3D" id="3.30.420.10">
    <property type="entry name" value="Ribonuclease H-like superfamily/Ribonuclease H"/>
    <property type="match status" value="1"/>
</dbReference>
<dbReference type="InterPro" id="IPR038720">
    <property type="entry name" value="YprB_RNase_H-like_dom"/>
</dbReference>
<accession>A0A1G2BQ22</accession>
<evidence type="ECO:0000259" key="2">
    <source>
        <dbReference type="Pfam" id="PF13482"/>
    </source>
</evidence>
<comment type="caution">
    <text evidence="3">The sequence shown here is derived from an EMBL/GenBank/DDBJ whole genome shotgun (WGS) entry which is preliminary data.</text>
</comment>
<proteinExistence type="predicted"/>
<dbReference type="Pfam" id="PF13280">
    <property type="entry name" value="WYL"/>
    <property type="match status" value="1"/>
</dbReference>
<dbReference type="EMBL" id="MHKN01000045">
    <property type="protein sequence ID" value="OGY91285.1"/>
    <property type="molecule type" value="Genomic_DNA"/>
</dbReference>
<dbReference type="InterPro" id="IPR026881">
    <property type="entry name" value="WYL_dom"/>
</dbReference>
<organism evidence="3 4">
    <name type="scientific">Candidatus Komeilibacteria bacterium RIFCSPLOWO2_01_FULL_53_11</name>
    <dbReference type="NCBI Taxonomy" id="1798552"/>
    <lineage>
        <taxon>Bacteria</taxon>
        <taxon>Candidatus Komeiliibacteriota</taxon>
    </lineage>
</organism>
<feature type="domain" description="WYL" evidence="1">
    <location>
        <begin position="185"/>
        <end position="245"/>
    </location>
</feature>
<dbReference type="AlphaFoldDB" id="A0A1G2BQ22"/>
<dbReference type="SUPFAM" id="SSF53098">
    <property type="entry name" value="Ribonuclease H-like"/>
    <property type="match status" value="1"/>
</dbReference>
<dbReference type="Pfam" id="PF13482">
    <property type="entry name" value="RNase_H_2"/>
    <property type="match status" value="1"/>
</dbReference>
<dbReference type="Proteomes" id="UP000177349">
    <property type="component" value="Unassembled WGS sequence"/>
</dbReference>
<evidence type="ECO:0000259" key="1">
    <source>
        <dbReference type="Pfam" id="PF13280"/>
    </source>
</evidence>
<feature type="domain" description="YprB ribonuclease H-like" evidence="2">
    <location>
        <begin position="27"/>
        <end position="155"/>
    </location>
</feature>
<name>A0A1G2BQ22_9BACT</name>
<protein>
    <submittedName>
        <fullName evidence="3">Uncharacterized protein</fullName>
    </submittedName>
</protein>
<dbReference type="InterPro" id="IPR012337">
    <property type="entry name" value="RNaseH-like_sf"/>
</dbReference>
<dbReference type="InterPro" id="IPR036397">
    <property type="entry name" value="RNaseH_sf"/>
</dbReference>
<dbReference type="GO" id="GO:0003676">
    <property type="term" value="F:nucleic acid binding"/>
    <property type="evidence" value="ECO:0007669"/>
    <property type="project" value="InterPro"/>
</dbReference>
<evidence type="ECO:0000313" key="4">
    <source>
        <dbReference type="Proteomes" id="UP000177349"/>
    </source>
</evidence>
<gene>
    <name evidence="3" type="ORF">A3B31_00830</name>
</gene>
<sequence>MNDKLVLDLETKKTFDDVGGHHNSHKLGVSLVGVYSYARDEYRGFRENEMDELKSWLIDADLIVGFNSKNFDFTVLQPYYKGFDLSKLPHLDIMEDVVYALGHRLKLETLAQATLGRGKSGDGLDAIRYFQEGNWEMLEKYCLDDVRITKEIYDYGVSHGNIWYTNNGVKDKIAIKWAEGETVEDIVRRAVSRGLQLEIDYIDDDGSSTTRRIDIQKITDNKIKAYCHLRKALRVFDLTKIKKARDVGPMQSYQKTLL</sequence>
<reference evidence="3 4" key="1">
    <citation type="journal article" date="2016" name="Nat. Commun.">
        <title>Thousands of microbial genomes shed light on interconnected biogeochemical processes in an aquifer system.</title>
        <authorList>
            <person name="Anantharaman K."/>
            <person name="Brown C.T."/>
            <person name="Hug L.A."/>
            <person name="Sharon I."/>
            <person name="Castelle C.J."/>
            <person name="Probst A.J."/>
            <person name="Thomas B.C."/>
            <person name="Singh A."/>
            <person name="Wilkins M.J."/>
            <person name="Karaoz U."/>
            <person name="Brodie E.L."/>
            <person name="Williams K.H."/>
            <person name="Hubbard S.S."/>
            <person name="Banfield J.F."/>
        </authorList>
    </citation>
    <scope>NUCLEOTIDE SEQUENCE [LARGE SCALE GENOMIC DNA]</scope>
</reference>
<evidence type="ECO:0000313" key="3">
    <source>
        <dbReference type="EMBL" id="OGY91285.1"/>
    </source>
</evidence>